<evidence type="ECO:0000313" key="2">
    <source>
        <dbReference type="EMBL" id="KAJ1214505.1"/>
    </source>
</evidence>
<sequence length="91" mass="9956">MGAASSSPGQQRPRDTSASRSEAQCMLRPQRSSAQPGRAARLQQLQRHRAQAGRVTAGGRERVRKLRAQGLLRHRGWEARPGLSPVTHPGQ</sequence>
<feature type="region of interest" description="Disordered" evidence="1">
    <location>
        <begin position="1"/>
        <end position="60"/>
    </location>
</feature>
<gene>
    <name evidence="2" type="ORF">NDU88_002123</name>
</gene>
<dbReference type="EMBL" id="JANPWB010000001">
    <property type="protein sequence ID" value="KAJ1214505.1"/>
    <property type="molecule type" value="Genomic_DNA"/>
</dbReference>
<feature type="compositionally biased region" description="Low complexity" evidence="1">
    <location>
        <begin position="34"/>
        <end position="45"/>
    </location>
</feature>
<evidence type="ECO:0000256" key="1">
    <source>
        <dbReference type="SAM" id="MobiDB-lite"/>
    </source>
</evidence>
<keyword evidence="3" id="KW-1185">Reference proteome</keyword>
<comment type="caution">
    <text evidence="2">The sequence shown here is derived from an EMBL/GenBank/DDBJ whole genome shotgun (WGS) entry which is preliminary data.</text>
</comment>
<proteinExistence type="predicted"/>
<dbReference type="AlphaFoldDB" id="A0AAV7WKI3"/>
<dbReference type="Proteomes" id="UP001066276">
    <property type="component" value="Chromosome 1_1"/>
</dbReference>
<accession>A0AAV7WKI3</accession>
<organism evidence="2 3">
    <name type="scientific">Pleurodeles waltl</name>
    <name type="common">Iberian ribbed newt</name>
    <dbReference type="NCBI Taxonomy" id="8319"/>
    <lineage>
        <taxon>Eukaryota</taxon>
        <taxon>Metazoa</taxon>
        <taxon>Chordata</taxon>
        <taxon>Craniata</taxon>
        <taxon>Vertebrata</taxon>
        <taxon>Euteleostomi</taxon>
        <taxon>Amphibia</taxon>
        <taxon>Batrachia</taxon>
        <taxon>Caudata</taxon>
        <taxon>Salamandroidea</taxon>
        <taxon>Salamandridae</taxon>
        <taxon>Pleurodelinae</taxon>
        <taxon>Pleurodeles</taxon>
    </lineage>
</organism>
<evidence type="ECO:0000313" key="3">
    <source>
        <dbReference type="Proteomes" id="UP001066276"/>
    </source>
</evidence>
<name>A0AAV7WKI3_PLEWA</name>
<reference evidence="2" key="1">
    <citation type="journal article" date="2022" name="bioRxiv">
        <title>Sequencing and chromosome-scale assembly of the giantPleurodeles waltlgenome.</title>
        <authorList>
            <person name="Brown T."/>
            <person name="Elewa A."/>
            <person name="Iarovenko S."/>
            <person name="Subramanian E."/>
            <person name="Araus A.J."/>
            <person name="Petzold A."/>
            <person name="Susuki M."/>
            <person name="Suzuki K.-i.T."/>
            <person name="Hayashi T."/>
            <person name="Toyoda A."/>
            <person name="Oliveira C."/>
            <person name="Osipova E."/>
            <person name="Leigh N.D."/>
            <person name="Simon A."/>
            <person name="Yun M.H."/>
        </authorList>
    </citation>
    <scope>NUCLEOTIDE SEQUENCE</scope>
    <source>
        <strain evidence="2">20211129_DDA</strain>
        <tissue evidence="2">Liver</tissue>
    </source>
</reference>
<protein>
    <submittedName>
        <fullName evidence="2">Uncharacterized protein</fullName>
    </submittedName>
</protein>
<feature type="compositionally biased region" description="Polar residues" evidence="1">
    <location>
        <begin position="1"/>
        <end position="11"/>
    </location>
</feature>